<dbReference type="Proteomes" id="UP000308652">
    <property type="component" value="Unassembled WGS sequence"/>
</dbReference>
<dbReference type="CDD" id="cd21044">
    <property type="entry name" value="Rab11BD_RAB3IP_like"/>
    <property type="match status" value="1"/>
</dbReference>
<feature type="compositionally biased region" description="Basic and acidic residues" evidence="3">
    <location>
        <begin position="552"/>
        <end position="561"/>
    </location>
</feature>
<proteinExistence type="predicted"/>
<feature type="compositionally biased region" description="Pro residues" evidence="3">
    <location>
        <begin position="403"/>
        <end position="419"/>
    </location>
</feature>
<dbReference type="PANTHER" id="PTHR14430">
    <property type="entry name" value="RABIN3-RELATED"/>
    <property type="match status" value="1"/>
</dbReference>
<feature type="compositionally biased region" description="Polar residues" evidence="3">
    <location>
        <begin position="676"/>
        <end position="687"/>
    </location>
</feature>
<keyword evidence="1 2" id="KW-0175">Coiled coil</keyword>
<dbReference type="GO" id="GO:0005085">
    <property type="term" value="F:guanyl-nucleotide exchange factor activity"/>
    <property type="evidence" value="ECO:0007669"/>
    <property type="project" value="InterPro"/>
</dbReference>
<feature type="compositionally biased region" description="Basic and acidic residues" evidence="3">
    <location>
        <begin position="1"/>
        <end position="10"/>
    </location>
</feature>
<feature type="region of interest" description="Disordered" evidence="3">
    <location>
        <begin position="547"/>
        <end position="782"/>
    </location>
</feature>
<keyword evidence="6" id="KW-1185">Reference proteome</keyword>
<evidence type="ECO:0000256" key="2">
    <source>
        <dbReference type="SAM" id="Coils"/>
    </source>
</evidence>
<dbReference type="STRING" id="68775.A0A5C3M1P4"/>
<dbReference type="GO" id="GO:0070319">
    <property type="term" value="C:Golgi to plasma membrane transport vesicle"/>
    <property type="evidence" value="ECO:0007669"/>
    <property type="project" value="TreeGrafter"/>
</dbReference>
<name>A0A5C3M1P4_9AGAR</name>
<feature type="region of interest" description="Disordered" evidence="3">
    <location>
        <begin position="1"/>
        <end position="33"/>
    </location>
</feature>
<feature type="region of interest" description="Disordered" evidence="3">
    <location>
        <begin position="395"/>
        <end position="419"/>
    </location>
</feature>
<feature type="coiled-coil region" evidence="2">
    <location>
        <begin position="165"/>
        <end position="216"/>
    </location>
</feature>
<evidence type="ECO:0000313" key="6">
    <source>
        <dbReference type="Proteomes" id="UP000308652"/>
    </source>
</evidence>
<feature type="region of interest" description="Disordered" evidence="3">
    <location>
        <begin position="358"/>
        <end position="383"/>
    </location>
</feature>
<dbReference type="InterPro" id="IPR040351">
    <property type="entry name" value="RAB3IL/RAB3IP/Sec2"/>
</dbReference>
<feature type="coiled-coil region" evidence="2">
    <location>
        <begin position="37"/>
        <end position="71"/>
    </location>
</feature>
<dbReference type="PANTHER" id="PTHR14430:SF0">
    <property type="entry name" value="SEC2P DOMAIN-CONTAINING PROTEIN"/>
    <property type="match status" value="1"/>
</dbReference>
<reference evidence="5 6" key="1">
    <citation type="journal article" date="2019" name="Nat. Ecol. Evol.">
        <title>Megaphylogeny resolves global patterns of mushroom evolution.</title>
        <authorList>
            <person name="Varga T."/>
            <person name="Krizsan K."/>
            <person name="Foldi C."/>
            <person name="Dima B."/>
            <person name="Sanchez-Garcia M."/>
            <person name="Sanchez-Ramirez S."/>
            <person name="Szollosi G.J."/>
            <person name="Szarkandi J.G."/>
            <person name="Papp V."/>
            <person name="Albert L."/>
            <person name="Andreopoulos W."/>
            <person name="Angelini C."/>
            <person name="Antonin V."/>
            <person name="Barry K.W."/>
            <person name="Bougher N.L."/>
            <person name="Buchanan P."/>
            <person name="Buyck B."/>
            <person name="Bense V."/>
            <person name="Catcheside P."/>
            <person name="Chovatia M."/>
            <person name="Cooper J."/>
            <person name="Damon W."/>
            <person name="Desjardin D."/>
            <person name="Finy P."/>
            <person name="Geml J."/>
            <person name="Haridas S."/>
            <person name="Hughes K."/>
            <person name="Justo A."/>
            <person name="Karasinski D."/>
            <person name="Kautmanova I."/>
            <person name="Kiss B."/>
            <person name="Kocsube S."/>
            <person name="Kotiranta H."/>
            <person name="LaButti K.M."/>
            <person name="Lechner B.E."/>
            <person name="Liimatainen K."/>
            <person name="Lipzen A."/>
            <person name="Lukacs Z."/>
            <person name="Mihaltcheva S."/>
            <person name="Morgado L.N."/>
            <person name="Niskanen T."/>
            <person name="Noordeloos M.E."/>
            <person name="Ohm R.A."/>
            <person name="Ortiz-Santana B."/>
            <person name="Ovrebo C."/>
            <person name="Racz N."/>
            <person name="Riley R."/>
            <person name="Savchenko A."/>
            <person name="Shiryaev A."/>
            <person name="Soop K."/>
            <person name="Spirin V."/>
            <person name="Szebenyi C."/>
            <person name="Tomsovsky M."/>
            <person name="Tulloss R.E."/>
            <person name="Uehling J."/>
            <person name="Grigoriev I.V."/>
            <person name="Vagvolgyi C."/>
            <person name="Papp T."/>
            <person name="Martin F.M."/>
            <person name="Miettinen O."/>
            <person name="Hibbett D.S."/>
            <person name="Nagy L.G."/>
        </authorList>
    </citation>
    <scope>NUCLEOTIDE SEQUENCE [LARGE SCALE GENOMIC DNA]</scope>
    <source>
        <strain evidence="5 6">CBS 166.37</strain>
    </source>
</reference>
<dbReference type="AlphaFoldDB" id="A0A5C3M1P4"/>
<feature type="compositionally biased region" description="Polar residues" evidence="3">
    <location>
        <begin position="825"/>
        <end position="834"/>
    </location>
</feature>
<dbReference type="SUPFAM" id="SSF144284">
    <property type="entry name" value="Sec2 N-terminal region"/>
    <property type="match status" value="1"/>
</dbReference>
<gene>
    <name evidence="5" type="ORF">BDQ12DRAFT_683895</name>
</gene>
<dbReference type="Pfam" id="PF06428">
    <property type="entry name" value="Sec2p"/>
    <property type="match status" value="1"/>
</dbReference>
<protein>
    <recommendedName>
        <fullName evidence="4">GDP/GTP exchange factor Sec2 N-terminal domain-containing protein</fullName>
    </recommendedName>
</protein>
<feature type="region of interest" description="Disordered" evidence="3">
    <location>
        <begin position="441"/>
        <end position="468"/>
    </location>
</feature>
<dbReference type="GO" id="GO:0051286">
    <property type="term" value="C:cell tip"/>
    <property type="evidence" value="ECO:0007669"/>
    <property type="project" value="TreeGrafter"/>
</dbReference>
<feature type="region of interest" description="Disordered" evidence="3">
    <location>
        <begin position="911"/>
        <end position="931"/>
    </location>
</feature>
<accession>A0A5C3M1P4</accession>
<evidence type="ECO:0000256" key="3">
    <source>
        <dbReference type="SAM" id="MobiDB-lite"/>
    </source>
</evidence>
<evidence type="ECO:0000256" key="1">
    <source>
        <dbReference type="ARBA" id="ARBA00023054"/>
    </source>
</evidence>
<feature type="domain" description="GDP/GTP exchange factor Sec2 N-terminal" evidence="4">
    <location>
        <begin position="66"/>
        <end position="198"/>
    </location>
</feature>
<dbReference type="EMBL" id="ML213604">
    <property type="protein sequence ID" value="TFK38058.1"/>
    <property type="molecule type" value="Genomic_DNA"/>
</dbReference>
<sequence>MSKVSQDELKTTGPDQPQPIQQRPRRGTEPDAQEQVIRSLREQVQDLFSQVSQLNNKLVQSYDRVSDLEDDLHVASSNVRASSVKISQLELERAQHLSALNTGLLVEKSHVTSELSRLMEKATEEAAQRGEAEIARAAIEKDLDDLSATLFGQANSMVAEARFARHLSEQKVDEAERALKGAEEAVGIMQQQMQALRAEKEEAEKNAQEMQALMGKGKWVQKYESPQSLTRSVRLLSTHVPYVEFLNFVSHLRSLHPTSPIPPAMPTLLQLPFLTRLSTEDSEPTVRLDLAPSLNWLSRRSVLSAIYTGQLTIEPISSSSLLSETSANASTTTIAGVNNSNDNVSCALCGTPVFPTTDALRSNPLRPPSLPFGMTHAPTNSTSWSTSLFKKTNLVSGTASQPSTPPLSPSRPTAPPHQPYPQQIYIFRLASQPTSAIASLPIPSLAKSPSPSLGPAHQNGSPNAGSPNQSTTIYPLCTNGWCLSRLRNTCTLWAFVRTGVVERIWEEELAPLPPPPPYVPATTPEKPPLPSRKRGIWGIASAFSEKAASWGEGDKDKDKGKKVSAQAVPETKKLPPPPPPMHPTVAGTTTEKSATVHAVPPPLPRRSQGRARNVVSPAQTSEGAETDSKPEDASKVASENAAKPIEDTAKQNAEIPRTSEPPVEETLKAPMEAIPTTDTPKESISSVPPQIKPGGGPPPLPQRARTPANVPLPDSRPVTPVLNPPSRTGSPAAPPPIPRRAAARGSRLSTGPGAPLAIPAPTTEPVVEAPPKEEGAIVPPAPAVVVESATPVVTSPIVEEAEKVVDGETIVDPANVPPVVIQDGPSPSSNSTPANGELSVSAAPVRPRMQSNESLVSDEEFVDAPTPTPELEQVLAKSDEATPVLPIAIKSNEDAEVEVDGDSTKVVAAEEEKGNVEVPEAEKETKEEPDTMIKVNGAGQHVVDREVVSGDKEKTTLEDEEKEGFVGNLTWEERTWKELVRLREEMFWARVGGLR</sequence>
<dbReference type="GO" id="GO:0006887">
    <property type="term" value="P:exocytosis"/>
    <property type="evidence" value="ECO:0007669"/>
    <property type="project" value="TreeGrafter"/>
</dbReference>
<dbReference type="Gene3D" id="6.10.140.910">
    <property type="match status" value="1"/>
</dbReference>
<feature type="compositionally biased region" description="Polar residues" evidence="3">
    <location>
        <begin position="458"/>
        <end position="468"/>
    </location>
</feature>
<feature type="region of interest" description="Disordered" evidence="3">
    <location>
        <begin position="806"/>
        <end position="865"/>
    </location>
</feature>
<dbReference type="OrthoDB" id="1748564at2759"/>
<evidence type="ECO:0000313" key="5">
    <source>
        <dbReference type="EMBL" id="TFK38058.1"/>
    </source>
</evidence>
<evidence type="ECO:0000259" key="4">
    <source>
        <dbReference type="Pfam" id="PF06428"/>
    </source>
</evidence>
<organism evidence="5 6">
    <name type="scientific">Crucibulum laeve</name>
    <dbReference type="NCBI Taxonomy" id="68775"/>
    <lineage>
        <taxon>Eukaryota</taxon>
        <taxon>Fungi</taxon>
        <taxon>Dikarya</taxon>
        <taxon>Basidiomycota</taxon>
        <taxon>Agaricomycotina</taxon>
        <taxon>Agaricomycetes</taxon>
        <taxon>Agaricomycetidae</taxon>
        <taxon>Agaricales</taxon>
        <taxon>Agaricineae</taxon>
        <taxon>Nidulariaceae</taxon>
        <taxon>Crucibulum</taxon>
    </lineage>
</organism>
<dbReference type="InterPro" id="IPR009449">
    <property type="entry name" value="Sec2_N"/>
</dbReference>